<dbReference type="Gene3D" id="2.60.40.10">
    <property type="entry name" value="Immunoglobulins"/>
    <property type="match status" value="1"/>
</dbReference>
<keyword evidence="3" id="KW-0472">Membrane</keyword>
<proteinExistence type="predicted"/>
<dbReference type="PANTHER" id="PTHR24100">
    <property type="entry name" value="BUTYROPHILIN"/>
    <property type="match status" value="1"/>
</dbReference>
<dbReference type="InterPro" id="IPR003599">
    <property type="entry name" value="Ig_sub"/>
</dbReference>
<dbReference type="GO" id="GO:0001817">
    <property type="term" value="P:regulation of cytokine production"/>
    <property type="evidence" value="ECO:0007669"/>
    <property type="project" value="TreeGrafter"/>
</dbReference>
<dbReference type="GO" id="GO:0050863">
    <property type="term" value="P:regulation of T cell activation"/>
    <property type="evidence" value="ECO:0007669"/>
    <property type="project" value="UniProtKB-ARBA"/>
</dbReference>
<dbReference type="GO" id="GO:1903037">
    <property type="term" value="P:regulation of leukocyte cell-cell adhesion"/>
    <property type="evidence" value="ECO:0007669"/>
    <property type="project" value="UniProtKB-ARBA"/>
</dbReference>
<dbReference type="FunFam" id="2.60.40.10:FF:000142">
    <property type="entry name" value="V-set domain-containing T-cell activation inhibitor 1"/>
    <property type="match status" value="1"/>
</dbReference>
<dbReference type="SUPFAM" id="SSF48726">
    <property type="entry name" value="Immunoglobulin"/>
    <property type="match status" value="1"/>
</dbReference>
<evidence type="ECO:0000256" key="2">
    <source>
        <dbReference type="ARBA" id="ARBA00022729"/>
    </source>
</evidence>
<dbReference type="PROSITE" id="PS50835">
    <property type="entry name" value="IG_LIKE"/>
    <property type="match status" value="1"/>
</dbReference>
<evidence type="ECO:0000256" key="3">
    <source>
        <dbReference type="ARBA" id="ARBA00023136"/>
    </source>
</evidence>
<dbReference type="InParanoid" id="W5K9Y0"/>
<dbReference type="InterPro" id="IPR007110">
    <property type="entry name" value="Ig-like_dom"/>
</dbReference>
<reference evidence="9" key="2">
    <citation type="journal article" date="2014" name="Nat. Commun.">
        <title>The cavefish genome reveals candidate genes for eye loss.</title>
        <authorList>
            <person name="McGaugh S.E."/>
            <person name="Gross J.B."/>
            <person name="Aken B."/>
            <person name="Blin M."/>
            <person name="Borowsky R."/>
            <person name="Chalopin D."/>
            <person name="Hinaux H."/>
            <person name="Jeffery W.R."/>
            <person name="Keene A."/>
            <person name="Ma L."/>
            <person name="Minx P."/>
            <person name="Murphy D."/>
            <person name="O'Quin K.E."/>
            <person name="Retaux S."/>
            <person name="Rohner N."/>
            <person name="Searle S.M."/>
            <person name="Stahl B.A."/>
            <person name="Tabin C."/>
            <person name="Volff J.N."/>
            <person name="Yoshizawa M."/>
            <person name="Warren W.C."/>
        </authorList>
    </citation>
    <scope>NUCLEOTIDE SEQUENCE [LARGE SCALE GENOMIC DNA]</scope>
    <source>
        <strain evidence="9">female</strain>
    </source>
</reference>
<dbReference type="GO" id="GO:0009897">
    <property type="term" value="C:external side of plasma membrane"/>
    <property type="evidence" value="ECO:0007669"/>
    <property type="project" value="TreeGrafter"/>
</dbReference>
<keyword evidence="9" id="KW-1185">Reference proteome</keyword>
<feature type="domain" description="Ig-like" evidence="7">
    <location>
        <begin position="14"/>
        <end position="143"/>
    </location>
</feature>
<dbReference type="GeneTree" id="ENSGT01050000244843"/>
<evidence type="ECO:0000259" key="7">
    <source>
        <dbReference type="PROSITE" id="PS50835"/>
    </source>
</evidence>
<evidence type="ECO:0000256" key="5">
    <source>
        <dbReference type="ARBA" id="ARBA00023180"/>
    </source>
</evidence>
<dbReference type="GO" id="GO:0050852">
    <property type="term" value="P:T cell receptor signaling pathway"/>
    <property type="evidence" value="ECO:0007669"/>
    <property type="project" value="TreeGrafter"/>
</dbReference>
<dbReference type="PANTHER" id="PTHR24100:SF151">
    <property type="entry name" value="ICOS LIGAND"/>
    <property type="match status" value="1"/>
</dbReference>
<name>W5K9Y0_ASTMX</name>
<dbReference type="HOGENOM" id="CLU_013137_8_4_1"/>
<dbReference type="SMART" id="SM00409">
    <property type="entry name" value="IG"/>
    <property type="match status" value="1"/>
</dbReference>
<evidence type="ECO:0000313" key="8">
    <source>
        <dbReference type="Ensembl" id="ENSAMXP00000004391.2"/>
    </source>
</evidence>
<dbReference type="InterPro" id="IPR036179">
    <property type="entry name" value="Ig-like_dom_sf"/>
</dbReference>
<dbReference type="GO" id="GO:0005102">
    <property type="term" value="F:signaling receptor binding"/>
    <property type="evidence" value="ECO:0007669"/>
    <property type="project" value="TreeGrafter"/>
</dbReference>
<dbReference type="InterPro" id="IPR013106">
    <property type="entry name" value="Ig_V-set"/>
</dbReference>
<dbReference type="eggNOG" id="ENOG502QSRZ">
    <property type="taxonomic scope" value="Eukaryota"/>
</dbReference>
<evidence type="ECO:0000313" key="9">
    <source>
        <dbReference type="Proteomes" id="UP000018467"/>
    </source>
</evidence>
<dbReference type="Ensembl" id="ENSAMXT00000004391.2">
    <property type="protein sequence ID" value="ENSAMXP00000004391.2"/>
    <property type="gene ID" value="ENSAMXG00000004293.2"/>
</dbReference>
<organism evidence="8 9">
    <name type="scientific">Astyanax mexicanus</name>
    <name type="common">Blind cave fish</name>
    <name type="synonym">Astyanax fasciatus mexicanus</name>
    <dbReference type="NCBI Taxonomy" id="7994"/>
    <lineage>
        <taxon>Eukaryota</taxon>
        <taxon>Metazoa</taxon>
        <taxon>Chordata</taxon>
        <taxon>Craniata</taxon>
        <taxon>Vertebrata</taxon>
        <taxon>Euteleostomi</taxon>
        <taxon>Actinopterygii</taxon>
        <taxon>Neopterygii</taxon>
        <taxon>Teleostei</taxon>
        <taxon>Ostariophysi</taxon>
        <taxon>Characiformes</taxon>
        <taxon>Characoidei</taxon>
        <taxon>Acestrorhamphidae</taxon>
        <taxon>Acestrorhamphinae</taxon>
        <taxon>Astyanax</taxon>
    </lineage>
</organism>
<dbReference type="SMART" id="SM00406">
    <property type="entry name" value="IGv"/>
    <property type="match status" value="1"/>
</dbReference>
<dbReference type="Pfam" id="PF07686">
    <property type="entry name" value="V-set"/>
    <property type="match status" value="1"/>
</dbReference>
<keyword evidence="5" id="KW-0325">Glycoprotein</keyword>
<reference evidence="9" key="1">
    <citation type="submission" date="2013-03" db="EMBL/GenBank/DDBJ databases">
        <authorList>
            <person name="Jeffery W."/>
            <person name="Warren W."/>
            <person name="Wilson R.K."/>
        </authorList>
    </citation>
    <scope>NUCLEOTIDE SEQUENCE</scope>
    <source>
        <strain evidence="9">female</strain>
    </source>
</reference>
<comment type="subcellular location">
    <subcellularLocation>
        <location evidence="1">Membrane</location>
    </subcellularLocation>
</comment>
<reference evidence="8" key="3">
    <citation type="submission" date="2025-08" db="UniProtKB">
        <authorList>
            <consortium name="Ensembl"/>
        </authorList>
    </citation>
    <scope>IDENTIFICATION</scope>
</reference>
<accession>W5K9Y0</accession>
<sequence>MSKTITKLLRMSVPSTLPVALFSTVSARFRVVVPEAPVSSVPGSDVVLSCSVREFDNRNIMVNAVDLTVTWSRSDLKDSLVHLYENHKDLNTGQNPSYRGRTAVFKEELKNGDVSLKLSNVRVSDEGEYRCRVDSTTCDKTIKLSVEGKLFLCENNVSTIYSFFNPLFIHISCISINPYYLQIADRIEPIQALSLCQALRSRKLQSLVYNVTDYNTP</sequence>
<protein>
    <recommendedName>
        <fullName evidence="7">Ig-like domain-containing protein</fullName>
    </recommendedName>
</protein>
<dbReference type="STRING" id="7994.ENSAMXP00000004391"/>
<keyword evidence="2" id="KW-0732">Signal</keyword>
<dbReference type="InterPro" id="IPR013783">
    <property type="entry name" value="Ig-like_fold"/>
</dbReference>
<dbReference type="Bgee" id="ENSAMXG00000004293">
    <property type="expression patterns" value="Expressed in bone element and 11 other cell types or tissues"/>
</dbReference>
<keyword evidence="4" id="KW-1015">Disulfide bond</keyword>
<evidence type="ECO:0000256" key="6">
    <source>
        <dbReference type="ARBA" id="ARBA00023319"/>
    </source>
</evidence>
<dbReference type="AlphaFoldDB" id="W5K9Y0"/>
<keyword evidence="6" id="KW-0393">Immunoglobulin domain</keyword>
<dbReference type="Proteomes" id="UP000018467">
    <property type="component" value="Unassembled WGS sequence"/>
</dbReference>
<reference evidence="8" key="4">
    <citation type="submission" date="2025-09" db="UniProtKB">
        <authorList>
            <consortium name="Ensembl"/>
        </authorList>
    </citation>
    <scope>IDENTIFICATION</scope>
</reference>
<evidence type="ECO:0000256" key="1">
    <source>
        <dbReference type="ARBA" id="ARBA00004370"/>
    </source>
</evidence>
<dbReference type="InterPro" id="IPR050504">
    <property type="entry name" value="IgSF_BTN/MOG"/>
</dbReference>
<evidence type="ECO:0000256" key="4">
    <source>
        <dbReference type="ARBA" id="ARBA00023157"/>
    </source>
</evidence>